<dbReference type="InterPro" id="IPR003439">
    <property type="entry name" value="ABC_transporter-like_ATP-bd"/>
</dbReference>
<gene>
    <name evidence="5" type="ORF">KUV26_17795</name>
</gene>
<dbReference type="SMART" id="SM00382">
    <property type="entry name" value="AAA"/>
    <property type="match status" value="1"/>
</dbReference>
<dbReference type="InterPro" id="IPR003593">
    <property type="entry name" value="AAA+_ATPase"/>
</dbReference>
<dbReference type="InterPro" id="IPR051120">
    <property type="entry name" value="ABC_AA/LPS_Transport"/>
</dbReference>
<dbReference type="InterPro" id="IPR027417">
    <property type="entry name" value="P-loop_NTPase"/>
</dbReference>
<organism evidence="5 6">
    <name type="scientific">Leisingera daeponensis</name>
    <dbReference type="NCBI Taxonomy" id="405746"/>
    <lineage>
        <taxon>Bacteria</taxon>
        <taxon>Pseudomonadati</taxon>
        <taxon>Pseudomonadota</taxon>
        <taxon>Alphaproteobacteria</taxon>
        <taxon>Rhodobacterales</taxon>
        <taxon>Roseobacteraceae</taxon>
        <taxon>Leisingera</taxon>
    </lineage>
</organism>
<dbReference type="Gene3D" id="3.40.50.300">
    <property type="entry name" value="P-loop containing nucleotide triphosphate hydrolases"/>
    <property type="match status" value="1"/>
</dbReference>
<evidence type="ECO:0000313" key="5">
    <source>
        <dbReference type="EMBL" id="MBY6141294.1"/>
    </source>
</evidence>
<dbReference type="PANTHER" id="PTHR45772:SF7">
    <property type="entry name" value="AMINO ACID ABC TRANSPORTER ATP-BINDING PROTEIN"/>
    <property type="match status" value="1"/>
</dbReference>
<dbReference type="PROSITE" id="PS50893">
    <property type="entry name" value="ABC_TRANSPORTER_2"/>
    <property type="match status" value="1"/>
</dbReference>
<feature type="domain" description="ABC transporter" evidence="4">
    <location>
        <begin position="7"/>
        <end position="249"/>
    </location>
</feature>
<dbReference type="Proteomes" id="UP000766629">
    <property type="component" value="Unassembled WGS sequence"/>
</dbReference>
<keyword evidence="6" id="KW-1185">Reference proteome</keyword>
<evidence type="ECO:0000259" key="4">
    <source>
        <dbReference type="PROSITE" id="PS50893"/>
    </source>
</evidence>
<sequence length="262" mass="27764">MTDAPILSVKDLQKSFGAVTAAKDINVDIPAGQVVGVIGANGAGKTTFVNMVTGYLKPSGGTIRFLDRDITGIAPRLAVHQGLTRSFQVSQVFMTLSVRHNLLSALALARRKGGALLRPIAGPELLAECDAIMARYGLTDVAEHEASALSQGSRKLLDIAMAVVSGPRMLLLDEPTSGVAAEEKFAIMDTVMSALKASGTTVLFIEHDMEIVERYVDRVLAFFSGEVICDAPPARALIDPKVRELVIGDTRAQTGQAEAAYA</sequence>
<dbReference type="EMBL" id="JAHVJA010000009">
    <property type="protein sequence ID" value="MBY6141294.1"/>
    <property type="molecule type" value="Genomic_DNA"/>
</dbReference>
<dbReference type="SUPFAM" id="SSF52540">
    <property type="entry name" value="P-loop containing nucleoside triphosphate hydrolases"/>
    <property type="match status" value="1"/>
</dbReference>
<accession>A0ABS7NKR9</accession>
<keyword evidence="3 5" id="KW-0067">ATP-binding</keyword>
<evidence type="ECO:0000256" key="1">
    <source>
        <dbReference type="ARBA" id="ARBA00022448"/>
    </source>
</evidence>
<keyword evidence="2" id="KW-0547">Nucleotide-binding</keyword>
<evidence type="ECO:0000256" key="2">
    <source>
        <dbReference type="ARBA" id="ARBA00022741"/>
    </source>
</evidence>
<dbReference type="Pfam" id="PF00005">
    <property type="entry name" value="ABC_tran"/>
    <property type="match status" value="1"/>
</dbReference>
<dbReference type="PANTHER" id="PTHR45772">
    <property type="entry name" value="CONSERVED COMPONENT OF ABC TRANSPORTER FOR NATURAL AMINO ACIDS-RELATED"/>
    <property type="match status" value="1"/>
</dbReference>
<name>A0ABS7NKR9_9RHOB</name>
<dbReference type="GO" id="GO:0005524">
    <property type="term" value="F:ATP binding"/>
    <property type="evidence" value="ECO:0007669"/>
    <property type="project" value="UniProtKB-KW"/>
</dbReference>
<dbReference type="RefSeq" id="WP_222509369.1">
    <property type="nucleotide sequence ID" value="NZ_JAHVJA010000009.1"/>
</dbReference>
<evidence type="ECO:0000313" key="6">
    <source>
        <dbReference type="Proteomes" id="UP000766629"/>
    </source>
</evidence>
<reference evidence="5 6" key="1">
    <citation type="submission" date="2021-06" db="EMBL/GenBank/DDBJ databases">
        <title>50 bacteria genomes isolated from Dapeng, Shenzhen, China.</title>
        <authorList>
            <person name="Zheng W."/>
            <person name="Yu S."/>
            <person name="Huang Y."/>
        </authorList>
    </citation>
    <scope>NUCLEOTIDE SEQUENCE [LARGE SCALE GENOMIC DNA]</scope>
    <source>
        <strain evidence="5 6">DP1N14-2</strain>
    </source>
</reference>
<proteinExistence type="predicted"/>
<protein>
    <submittedName>
        <fullName evidence="5">ATP-binding cassette domain-containing protein</fullName>
    </submittedName>
</protein>
<evidence type="ECO:0000256" key="3">
    <source>
        <dbReference type="ARBA" id="ARBA00022840"/>
    </source>
</evidence>
<keyword evidence="1" id="KW-0813">Transport</keyword>
<comment type="caution">
    <text evidence="5">The sequence shown here is derived from an EMBL/GenBank/DDBJ whole genome shotgun (WGS) entry which is preliminary data.</text>
</comment>